<dbReference type="InterPro" id="IPR005162">
    <property type="entry name" value="Retrotrans_gag_dom"/>
</dbReference>
<evidence type="ECO:0000256" key="1">
    <source>
        <dbReference type="SAM" id="MobiDB-lite"/>
    </source>
</evidence>
<feature type="region of interest" description="Disordered" evidence="1">
    <location>
        <begin position="1"/>
        <end position="35"/>
    </location>
</feature>
<dbReference type="PANTHER" id="PTHR34482">
    <property type="entry name" value="DNA DAMAGE-INDUCIBLE PROTEIN 1-LIKE"/>
    <property type="match status" value="1"/>
</dbReference>
<evidence type="ECO:0000259" key="2">
    <source>
        <dbReference type="Pfam" id="PF03732"/>
    </source>
</evidence>
<comment type="caution">
    <text evidence="3">The sequence shown here is derived from an EMBL/GenBank/DDBJ whole genome shotgun (WGS) entry which is preliminary data.</text>
</comment>
<evidence type="ECO:0000313" key="3">
    <source>
        <dbReference type="EMBL" id="KAA3462035.1"/>
    </source>
</evidence>
<keyword evidence="4" id="KW-1185">Reference proteome</keyword>
<sequence>MDPNQKVVDDVESNASAPAQEVAPTESRPVTVSQGGEAREAFFRRMNEWFAEFVRTNSAAQHPPPPPNLQPVPVGPQGVELVRLNKPPVDKIRKQGAEEFGANVDNDPERVEFWLENSIRVFDELSCTPKEYLKCTISLLRDSAYQWWNTLISVVPRERVTWDFFQDEFRKKYISQRFIDQKRKEFLEQKQGRMTVTEYEREFVRLSKYARECVSTEAIMCKRFEDGLNEDIRLLVGILELKEFVVLVERACKAEELSKEKRKAEFETRDLRKRPMNKSFQSSSKKSRDLYTRSNASARYPNRDCGK</sequence>
<protein>
    <submittedName>
        <fullName evidence="3">Maturase K</fullName>
    </submittedName>
</protein>
<evidence type="ECO:0000313" key="4">
    <source>
        <dbReference type="Proteomes" id="UP000325315"/>
    </source>
</evidence>
<dbReference type="Proteomes" id="UP000325315">
    <property type="component" value="Unassembled WGS sequence"/>
</dbReference>
<feature type="compositionally biased region" description="Basic and acidic residues" evidence="1">
    <location>
        <begin position="260"/>
        <end position="270"/>
    </location>
</feature>
<gene>
    <name evidence="3" type="ORF">EPI10_028561</name>
</gene>
<dbReference type="OrthoDB" id="2272416at2759"/>
<feature type="region of interest" description="Disordered" evidence="1">
    <location>
        <begin position="260"/>
        <end position="307"/>
    </location>
</feature>
<organism evidence="3 4">
    <name type="scientific">Gossypium australe</name>
    <dbReference type="NCBI Taxonomy" id="47621"/>
    <lineage>
        <taxon>Eukaryota</taxon>
        <taxon>Viridiplantae</taxon>
        <taxon>Streptophyta</taxon>
        <taxon>Embryophyta</taxon>
        <taxon>Tracheophyta</taxon>
        <taxon>Spermatophyta</taxon>
        <taxon>Magnoliopsida</taxon>
        <taxon>eudicotyledons</taxon>
        <taxon>Gunneridae</taxon>
        <taxon>Pentapetalae</taxon>
        <taxon>rosids</taxon>
        <taxon>malvids</taxon>
        <taxon>Malvales</taxon>
        <taxon>Malvaceae</taxon>
        <taxon>Malvoideae</taxon>
        <taxon>Gossypium</taxon>
    </lineage>
</organism>
<accession>A0A5B6UZY5</accession>
<feature type="domain" description="Retrotransposon gag" evidence="2">
    <location>
        <begin position="137"/>
        <end position="230"/>
    </location>
</feature>
<dbReference type="AlphaFoldDB" id="A0A5B6UZY5"/>
<proteinExistence type="predicted"/>
<dbReference type="Pfam" id="PF03732">
    <property type="entry name" value="Retrotrans_gag"/>
    <property type="match status" value="1"/>
</dbReference>
<reference evidence="4" key="1">
    <citation type="journal article" date="2019" name="Plant Biotechnol. J.">
        <title>Genome sequencing of the Australian wild diploid species Gossypium australe highlights disease resistance and delayed gland morphogenesis.</title>
        <authorList>
            <person name="Cai Y."/>
            <person name="Cai X."/>
            <person name="Wang Q."/>
            <person name="Wang P."/>
            <person name="Zhang Y."/>
            <person name="Cai C."/>
            <person name="Xu Y."/>
            <person name="Wang K."/>
            <person name="Zhou Z."/>
            <person name="Wang C."/>
            <person name="Geng S."/>
            <person name="Li B."/>
            <person name="Dong Q."/>
            <person name="Hou Y."/>
            <person name="Wang H."/>
            <person name="Ai P."/>
            <person name="Liu Z."/>
            <person name="Yi F."/>
            <person name="Sun M."/>
            <person name="An G."/>
            <person name="Cheng J."/>
            <person name="Zhang Y."/>
            <person name="Shi Q."/>
            <person name="Xie Y."/>
            <person name="Shi X."/>
            <person name="Chang Y."/>
            <person name="Huang F."/>
            <person name="Chen Y."/>
            <person name="Hong S."/>
            <person name="Mi L."/>
            <person name="Sun Q."/>
            <person name="Zhang L."/>
            <person name="Zhou B."/>
            <person name="Peng R."/>
            <person name="Zhang X."/>
            <person name="Liu F."/>
        </authorList>
    </citation>
    <scope>NUCLEOTIDE SEQUENCE [LARGE SCALE GENOMIC DNA]</scope>
    <source>
        <strain evidence="4">cv. PA1801</strain>
    </source>
</reference>
<name>A0A5B6UZY5_9ROSI</name>
<dbReference type="PANTHER" id="PTHR34482:SF36">
    <property type="entry name" value="RETROTRANSPOSON GAG DOMAIN-CONTAINING PROTEIN"/>
    <property type="match status" value="1"/>
</dbReference>
<dbReference type="EMBL" id="SMMG02000009">
    <property type="protein sequence ID" value="KAA3462035.1"/>
    <property type="molecule type" value="Genomic_DNA"/>
</dbReference>